<dbReference type="GO" id="GO:0004197">
    <property type="term" value="F:cysteine-type endopeptidase activity"/>
    <property type="evidence" value="ECO:0007669"/>
    <property type="project" value="InterPro"/>
</dbReference>
<dbReference type="Pfam" id="PF00656">
    <property type="entry name" value="Peptidase_C14"/>
    <property type="match status" value="1"/>
</dbReference>
<gene>
    <name evidence="3" type="ORF">B0J11DRAFT_421599</name>
</gene>
<proteinExistence type="predicted"/>
<comment type="caution">
    <text evidence="3">The sequence shown here is derived from an EMBL/GenBank/DDBJ whole genome shotgun (WGS) entry which is preliminary data.</text>
</comment>
<dbReference type="GO" id="GO:0006508">
    <property type="term" value="P:proteolysis"/>
    <property type="evidence" value="ECO:0007669"/>
    <property type="project" value="InterPro"/>
</dbReference>
<name>A0A9P9IYC7_9PLEO</name>
<evidence type="ECO:0000259" key="2">
    <source>
        <dbReference type="Pfam" id="PF00656"/>
    </source>
</evidence>
<feature type="compositionally biased region" description="Basic and acidic residues" evidence="1">
    <location>
        <begin position="353"/>
        <end position="369"/>
    </location>
</feature>
<dbReference type="Gene3D" id="3.40.50.1460">
    <property type="match status" value="1"/>
</dbReference>
<keyword evidence="4" id="KW-1185">Reference proteome</keyword>
<organism evidence="3 4">
    <name type="scientific">Dendryphion nanum</name>
    <dbReference type="NCBI Taxonomy" id="256645"/>
    <lineage>
        <taxon>Eukaryota</taxon>
        <taxon>Fungi</taxon>
        <taxon>Dikarya</taxon>
        <taxon>Ascomycota</taxon>
        <taxon>Pezizomycotina</taxon>
        <taxon>Dothideomycetes</taxon>
        <taxon>Pleosporomycetidae</taxon>
        <taxon>Pleosporales</taxon>
        <taxon>Torulaceae</taxon>
        <taxon>Dendryphion</taxon>
    </lineage>
</organism>
<dbReference type="AlphaFoldDB" id="A0A9P9IYC7"/>
<evidence type="ECO:0000313" key="4">
    <source>
        <dbReference type="Proteomes" id="UP000700596"/>
    </source>
</evidence>
<dbReference type="OrthoDB" id="4760831at2759"/>
<accession>A0A9P9IYC7</accession>
<protein>
    <recommendedName>
        <fullName evidence="2">Peptidase C14 caspase domain-containing protein</fullName>
    </recommendedName>
</protein>
<dbReference type="InterPro" id="IPR011600">
    <property type="entry name" value="Pept_C14_caspase"/>
</dbReference>
<reference evidence="3" key="1">
    <citation type="journal article" date="2021" name="Nat. Commun.">
        <title>Genetic determinants of endophytism in the Arabidopsis root mycobiome.</title>
        <authorList>
            <person name="Mesny F."/>
            <person name="Miyauchi S."/>
            <person name="Thiergart T."/>
            <person name="Pickel B."/>
            <person name="Atanasova L."/>
            <person name="Karlsson M."/>
            <person name="Huettel B."/>
            <person name="Barry K.W."/>
            <person name="Haridas S."/>
            <person name="Chen C."/>
            <person name="Bauer D."/>
            <person name="Andreopoulos W."/>
            <person name="Pangilinan J."/>
            <person name="LaButti K."/>
            <person name="Riley R."/>
            <person name="Lipzen A."/>
            <person name="Clum A."/>
            <person name="Drula E."/>
            <person name="Henrissat B."/>
            <person name="Kohler A."/>
            <person name="Grigoriev I.V."/>
            <person name="Martin F.M."/>
            <person name="Hacquard S."/>
        </authorList>
    </citation>
    <scope>NUCLEOTIDE SEQUENCE</scope>
    <source>
        <strain evidence="3">MPI-CAGE-CH-0243</strain>
    </source>
</reference>
<evidence type="ECO:0000256" key="1">
    <source>
        <dbReference type="SAM" id="MobiDB-lite"/>
    </source>
</evidence>
<sequence>MVPVNEGLNREEKARQQLAIDMQTHWDEGVEKNLKLSSGYEQVAVLIIKWEKSLDDLNTEPEATELGDLFRNDFRYHVETADINDSSKPQHQLSEHLSKFIRCYDGQHNLLIIYYSGHGVYIEHEKYLQLSGRKDDTEEQSFNIHTKANWNKVEDILHADDVEGDVLSIMDTCYASNFSRAAEEDVRAFELLSACGLNETTSRPGPYSFTRALIDALKRLRVKYQDKPFTTHELNQTINRDPRRIGTSSQLWHRRKHHERHIRLGPVKKQQKGNSPPQPKSYLTLRFAINQEILDKDRIFDLTGHLSEALSHMDSTRVQRIDWISLKPARVVNWGRSYRAVASMTRWSIKKKPREDIDQPKDDNEDNSHADMGVDGAFTTTSSPKRKRSQEEPDFSPISKKPSLPLQWESYQ</sequence>
<evidence type="ECO:0000313" key="3">
    <source>
        <dbReference type="EMBL" id="KAH7138317.1"/>
    </source>
</evidence>
<feature type="region of interest" description="Disordered" evidence="1">
    <location>
        <begin position="351"/>
        <end position="412"/>
    </location>
</feature>
<feature type="domain" description="Peptidase C14 caspase" evidence="2">
    <location>
        <begin position="58"/>
        <end position="183"/>
    </location>
</feature>
<dbReference type="EMBL" id="JAGMWT010000001">
    <property type="protein sequence ID" value="KAH7138317.1"/>
    <property type="molecule type" value="Genomic_DNA"/>
</dbReference>
<dbReference type="Proteomes" id="UP000700596">
    <property type="component" value="Unassembled WGS sequence"/>
</dbReference>